<proteinExistence type="predicted"/>
<sequence length="104" mass="12078">MQLELKSQLNDKTVTPQRFPKTKTLISSMKLLRSAPPRRILLRWMHLKRQRTRLPWTLQELLPEHLSQASKVQEPVLLLRQKDPTAEGPGPPDTPLAGHRCIWC</sequence>
<reference evidence="1" key="1">
    <citation type="submission" date="2022-11" db="EMBL/GenBank/DDBJ databases">
        <authorList>
            <person name="Hyden B.L."/>
            <person name="Feng K."/>
            <person name="Yates T."/>
            <person name="Jawdy S."/>
            <person name="Smart L.B."/>
            <person name="Muchero W."/>
        </authorList>
    </citation>
    <scope>NUCLEOTIDE SEQUENCE</scope>
    <source>
        <tissue evidence="1">Shoot tip</tissue>
    </source>
</reference>
<reference evidence="1" key="2">
    <citation type="journal article" date="2023" name="Int. J. Mol. Sci.">
        <title>De Novo Assembly and Annotation of 11 Diverse Shrub Willow (Salix) Genomes Reveals Novel Gene Organization in Sex-Linked Regions.</title>
        <authorList>
            <person name="Hyden B."/>
            <person name="Feng K."/>
            <person name="Yates T.B."/>
            <person name="Jawdy S."/>
            <person name="Cereghino C."/>
            <person name="Smart L.B."/>
            <person name="Muchero W."/>
        </authorList>
    </citation>
    <scope>NUCLEOTIDE SEQUENCE</scope>
    <source>
        <tissue evidence="1">Shoot tip</tissue>
    </source>
</reference>
<dbReference type="AlphaFoldDB" id="A0A9Q0X430"/>
<comment type="caution">
    <text evidence="1">The sequence shown here is derived from an EMBL/GenBank/DDBJ whole genome shotgun (WGS) entry which is preliminary data.</text>
</comment>
<dbReference type="EMBL" id="JAPFFM010000001">
    <property type="protein sequence ID" value="KAJ6778344.1"/>
    <property type="molecule type" value="Genomic_DNA"/>
</dbReference>
<dbReference type="Proteomes" id="UP001151752">
    <property type="component" value="Chromosome 16"/>
</dbReference>
<name>A0A9Q0X430_9ROSI</name>
<protein>
    <submittedName>
        <fullName evidence="1">Uncharacterized protein</fullName>
    </submittedName>
</protein>
<keyword evidence="2" id="KW-1185">Reference proteome</keyword>
<evidence type="ECO:0000313" key="1">
    <source>
        <dbReference type="EMBL" id="KAJ6778344.1"/>
    </source>
</evidence>
<evidence type="ECO:0000313" key="2">
    <source>
        <dbReference type="Proteomes" id="UP001151752"/>
    </source>
</evidence>
<gene>
    <name evidence="1" type="ORF">OIU74_002189</name>
</gene>
<organism evidence="1 2">
    <name type="scientific">Salix koriyanagi</name>
    <dbReference type="NCBI Taxonomy" id="2511006"/>
    <lineage>
        <taxon>Eukaryota</taxon>
        <taxon>Viridiplantae</taxon>
        <taxon>Streptophyta</taxon>
        <taxon>Embryophyta</taxon>
        <taxon>Tracheophyta</taxon>
        <taxon>Spermatophyta</taxon>
        <taxon>Magnoliopsida</taxon>
        <taxon>eudicotyledons</taxon>
        <taxon>Gunneridae</taxon>
        <taxon>Pentapetalae</taxon>
        <taxon>rosids</taxon>
        <taxon>fabids</taxon>
        <taxon>Malpighiales</taxon>
        <taxon>Salicaceae</taxon>
        <taxon>Saliceae</taxon>
        <taxon>Salix</taxon>
    </lineage>
</organism>
<accession>A0A9Q0X430</accession>